<dbReference type="SUPFAM" id="SSF54862">
    <property type="entry name" value="4Fe-4S ferredoxins"/>
    <property type="match status" value="1"/>
</dbReference>
<dbReference type="Gene3D" id="3.40.50.620">
    <property type="entry name" value="HUPs"/>
    <property type="match status" value="1"/>
</dbReference>
<dbReference type="EMBL" id="LNQR01000129">
    <property type="protein sequence ID" value="KWT75633.1"/>
    <property type="molecule type" value="Genomic_DNA"/>
</dbReference>
<dbReference type="SUPFAM" id="SSF52402">
    <property type="entry name" value="Adenine nucleotide alpha hydrolases-like"/>
    <property type="match status" value="1"/>
</dbReference>
<protein>
    <submittedName>
        <fullName evidence="2">Phosphoadenosine phosphosulfate reductase</fullName>
        <ecNumber evidence="2">1.8.4.8</ecNumber>
    </submittedName>
</protein>
<dbReference type="PROSITE" id="PS51379">
    <property type="entry name" value="4FE4S_FER_2"/>
    <property type="match status" value="1"/>
</dbReference>
<keyword evidence="3" id="KW-1185">Reference proteome</keyword>
<dbReference type="EC" id="1.8.4.8" evidence="2"/>
<dbReference type="InterPro" id="IPR002500">
    <property type="entry name" value="PAPS_reduct_dom"/>
</dbReference>
<dbReference type="Pfam" id="PF01507">
    <property type="entry name" value="PAPS_reduct"/>
    <property type="match status" value="1"/>
</dbReference>
<dbReference type="PANTHER" id="PTHR43196">
    <property type="entry name" value="SULFATE ADENYLYLTRANSFERASE SUBUNIT 2"/>
    <property type="match status" value="1"/>
</dbReference>
<dbReference type="PANTHER" id="PTHR43196:SF2">
    <property type="entry name" value="PHOSPHOADENOSINE PHOSPHOSULFATE REDUCTASE"/>
    <property type="match status" value="1"/>
</dbReference>
<name>A0ABR5SCJ3_9BACT</name>
<evidence type="ECO:0000313" key="3">
    <source>
        <dbReference type="Proteomes" id="UP000060487"/>
    </source>
</evidence>
<dbReference type="Proteomes" id="UP000060487">
    <property type="component" value="Unassembled WGS sequence"/>
</dbReference>
<dbReference type="InterPro" id="IPR017896">
    <property type="entry name" value="4Fe4S_Fe-S-bd"/>
</dbReference>
<evidence type="ECO:0000259" key="1">
    <source>
        <dbReference type="PROSITE" id="PS51379"/>
    </source>
</evidence>
<organism evidence="2 3">
    <name type="scientific">Candidatus Magnetominusculus xianensis</name>
    <dbReference type="NCBI Taxonomy" id="1748249"/>
    <lineage>
        <taxon>Bacteria</taxon>
        <taxon>Pseudomonadati</taxon>
        <taxon>Nitrospirota</taxon>
        <taxon>Nitrospiria</taxon>
        <taxon>Nitrospirales</taxon>
        <taxon>Nitrospiraceae</taxon>
        <taxon>Candidatus Magnetominusculus</taxon>
    </lineage>
</organism>
<proteinExistence type="predicted"/>
<reference evidence="2 3" key="1">
    <citation type="submission" date="2015-11" db="EMBL/GenBank/DDBJ databases">
        <authorList>
            <person name="Lin W."/>
        </authorList>
    </citation>
    <scope>NUCLEOTIDE SEQUENCE [LARGE SCALE GENOMIC DNA]</scope>
    <source>
        <strain evidence="2 3">HCH-1</strain>
    </source>
</reference>
<dbReference type="RefSeq" id="WP_085053834.1">
    <property type="nucleotide sequence ID" value="NZ_LNQR01000129.1"/>
</dbReference>
<sequence length="772" mass="88223">MYNYEWDSETGGYVLTTIMSGITRQLRPVFYEELELLGFNKYWRYTKTDKPLLWAQTRRYIYKGRLVAEVNSGGLYTSPDVKVHENDLELQPVDVTAMIAKNKPLHDGVVQSTLETIYRIFKEYKAKKIDVFYVAFSGGKDSLVLLDLVQRALPHNEFKVVFSDTTMEVPDTYVAVELAKKRWPTLEFHTSKSHMDAKETWELFGPPSRTQRWCCGVHKSAPAILLLRQLVGKADLKALVFDGVRAEESDSRSGYSLVSDGDKHVTQVNCHTLLDWNTAELYLYILENDLLLNNAYRYGAIRVGCSMCPMASSWWEYIANSVYHECTHSFVDIIDNNAKQKFSVTADRIKYLNTGGWKGRVAGRYLNIGDNGVIEQYDGKMLTMYILGKHADWREWIKTIGDVVSEGNNNYSIKYKNYVYIFNVEEVNNVLKVSIENYLITKDSIRFIYLFKNVYNKAAYCVRCKVCMVECKHGALNIDSDRVSVHDTCKHCESCLDKKKGCLAAKSLHVSEGRGNMSLKGIDRYRHFGFRKEWLEYFIDLGNDKFWSCGKLGKYQFDGFKVWLKESGITSSNSITPLGTEIVRLGANDIRGWAIIFNNLVYSSTIVRWYVQSIDFGIEYKIIDIITMLGDNHSISTRENAVMSLKETFKTSPIGIELGVGVYELKGKAIMAVTRTAWREPDPVVILYSLYKFAEAGDGYYSFTLTELINDNRQRAGISPARIFGIGKDQLKQIVQGLAIDYPDFIGAAFNKDLDNINLRKEKTLPDVLKLL</sequence>
<feature type="domain" description="4Fe-4S ferredoxin-type" evidence="1">
    <location>
        <begin position="451"/>
        <end position="481"/>
    </location>
</feature>
<dbReference type="InterPro" id="IPR050128">
    <property type="entry name" value="Sulfate_adenylyltrnsfr_sub2"/>
</dbReference>
<dbReference type="InterPro" id="IPR014729">
    <property type="entry name" value="Rossmann-like_a/b/a_fold"/>
</dbReference>
<dbReference type="GO" id="GO:0004604">
    <property type="term" value="F:phosphoadenylyl-sulfate reductase (thioredoxin) activity"/>
    <property type="evidence" value="ECO:0007669"/>
    <property type="project" value="UniProtKB-EC"/>
</dbReference>
<accession>A0ABR5SCJ3</accession>
<keyword evidence="2" id="KW-0560">Oxidoreductase</keyword>
<evidence type="ECO:0000313" key="2">
    <source>
        <dbReference type="EMBL" id="KWT75633.1"/>
    </source>
</evidence>
<comment type="caution">
    <text evidence="2">The sequence shown here is derived from an EMBL/GenBank/DDBJ whole genome shotgun (WGS) entry which is preliminary data.</text>
</comment>
<gene>
    <name evidence="2" type="primary">cysH</name>
    <name evidence="2" type="ORF">ASN18_3233</name>
</gene>